<dbReference type="SUPFAM" id="SSF52540">
    <property type="entry name" value="P-loop containing nucleoside triphosphate hydrolases"/>
    <property type="match status" value="1"/>
</dbReference>
<dbReference type="Pfam" id="PF06733">
    <property type="entry name" value="DEAD_2"/>
    <property type="match status" value="1"/>
</dbReference>
<evidence type="ECO:0000256" key="9">
    <source>
        <dbReference type="ARBA" id="ARBA00022806"/>
    </source>
</evidence>
<dbReference type="InterPro" id="IPR014013">
    <property type="entry name" value="Helic_SF1/SF2_ATP-bd_DinG/Rad3"/>
</dbReference>
<dbReference type="InterPro" id="IPR006554">
    <property type="entry name" value="Helicase-like_DEXD_c2"/>
</dbReference>
<keyword evidence="6" id="KW-0479">Metal-binding</keyword>
<dbReference type="GO" id="GO:0034085">
    <property type="term" value="P:establishment of sister chromatid cohesion"/>
    <property type="evidence" value="ECO:0007669"/>
    <property type="project" value="TreeGrafter"/>
</dbReference>
<evidence type="ECO:0000256" key="21">
    <source>
        <dbReference type="ARBA" id="ARBA00045702"/>
    </source>
</evidence>
<dbReference type="SMART" id="SM00488">
    <property type="entry name" value="DEXDc2"/>
    <property type="match status" value="1"/>
</dbReference>
<feature type="domain" description="Helicase ATP-binding" evidence="24">
    <location>
        <begin position="4"/>
        <end position="426"/>
    </location>
</feature>
<dbReference type="InterPro" id="IPR010614">
    <property type="entry name" value="RAD3-like_helicase_DEAD"/>
</dbReference>
<dbReference type="Pfam" id="PF13307">
    <property type="entry name" value="Helicase_C_2"/>
    <property type="match status" value="1"/>
</dbReference>
<comment type="function">
    <text evidence="21">ATP-dependent DNA helicase important for chromosome transmission and normal cell cycle progression in G(2)/M. May have a role in changing DNA topology to allow the loading of proteins involved in maintaining sister chromatid cohesion in the vicinity of the centromeres. Has a specific role in chromosome segregation during meiosis II.</text>
</comment>
<dbReference type="FunFam" id="3.40.50.300:FF:001372">
    <property type="entry name" value="ATP-dependent DNA helicase chl1"/>
    <property type="match status" value="1"/>
</dbReference>
<dbReference type="GO" id="GO:0006139">
    <property type="term" value="P:nucleobase-containing compound metabolic process"/>
    <property type="evidence" value="ECO:0007669"/>
    <property type="project" value="InterPro"/>
</dbReference>
<feature type="compositionally biased region" description="Acidic residues" evidence="23">
    <location>
        <begin position="142"/>
        <end position="156"/>
    </location>
</feature>
<keyword evidence="16" id="KW-0131">Cell cycle</keyword>
<dbReference type="PROSITE" id="PS51193">
    <property type="entry name" value="HELICASE_ATP_BIND_2"/>
    <property type="match status" value="1"/>
</dbReference>
<proteinExistence type="inferred from homology"/>
<dbReference type="GO" id="GO:0016818">
    <property type="term" value="F:hydrolase activity, acting on acid anhydrides, in phosphorus-containing anhydrides"/>
    <property type="evidence" value="ECO:0007669"/>
    <property type="project" value="InterPro"/>
</dbReference>
<sequence length="849" mass="95213">MELQGEDFHHPYTPYDIQLEFMRSLYSCLEDDKVAIFESPTGTGKSLSLICGALTWLRDHKRREYQENLSNTKCDDNEPEWMVEYAKRESGRAITEKIKELESRLAKTKQEEERQKAALENPEGPRKKQKTAAQSTGSDDRSSDDEFALDDYDSEGEERSTTGKGSESDPFSGLSSSTLELLERFKGKYPTVSNDEEEEDGVRIFYCSRTHSQLTQFANELRRVSIPSSLPEELSTNATTGEAIEERIKHLSLGSRKNLCINPRVQALENPTAINERCMELQKPGAASQHKCAFLPSKETESQVVHFRDHALATVKDIEDLGKLGKKIGICPYYASRSVINHSEIITLPYPLLLQRSAREALKLSVKGHVVIIDEAHNLMDAISSIHSVTVTLSQLQRSIFQLTTYAKKFKLRLKGKNRSYIAQVIRLINSIADHLRSILGSKQPPEGSVRASDLMAGKGADQINPYKLSRYLQESKLARKVDGYVEHTEKTAATQANSKPTTPVLFHIQSFLLPLMNPTEEGRLFYNKNQGDIQLTYMLLDPTNHFREIVDDAKAVILAGGTMSPMTDYMHHLFSYVPSDRLGTFSYGHVIPSENLIVHPLAKGVLGTQLDFTYEARNSERLIVDLGRTIASLCQAIPDGVVAFFPSYEYLNRVLSVWKKATPGQSKTVYDIIERQKPILYEGRETTVSTEELLQEYATAIDTGRGALLLSVVGGKLSEGINFSDKLGRGVLIIGQPFPNIRSAVWQAKIKHVEQKAYKQSAGSEATRQSTAKSAGREFYENSCMRAVNQCIGRAIRHRNDYASIVLIDQRYEKPSIQGKLPAWIQQSIRPAGNIVGNISRFFGSRSK</sequence>
<evidence type="ECO:0000256" key="15">
    <source>
        <dbReference type="ARBA" id="ARBA00023242"/>
    </source>
</evidence>
<dbReference type="InterPro" id="IPR014001">
    <property type="entry name" value="Helicase_ATP-bd"/>
</dbReference>
<comment type="caution">
    <text evidence="25">The sequence shown here is derived from an EMBL/GenBank/DDBJ whole genome shotgun (WGS) entry which is preliminary data.</text>
</comment>
<dbReference type="GO" id="GO:0006974">
    <property type="term" value="P:DNA damage response"/>
    <property type="evidence" value="ECO:0007669"/>
    <property type="project" value="UniProtKB-ARBA"/>
</dbReference>
<evidence type="ECO:0000256" key="5">
    <source>
        <dbReference type="ARBA" id="ARBA00017386"/>
    </source>
</evidence>
<dbReference type="CDD" id="cd18788">
    <property type="entry name" value="SF2_C_XPD"/>
    <property type="match status" value="1"/>
</dbReference>
<gene>
    <name evidence="25" type="ORF">P168DRAFT_859</name>
</gene>
<dbReference type="PANTHER" id="PTHR11472:SF41">
    <property type="entry name" value="ATP-DEPENDENT DNA HELICASE DDX11-RELATED"/>
    <property type="match status" value="1"/>
</dbReference>
<dbReference type="GO" id="GO:0043139">
    <property type="term" value="F:5'-3' DNA helicase activity"/>
    <property type="evidence" value="ECO:0007669"/>
    <property type="project" value="UniProtKB-EC"/>
</dbReference>
<accession>A0A2I1DCV4</accession>
<evidence type="ECO:0000256" key="23">
    <source>
        <dbReference type="SAM" id="MobiDB-lite"/>
    </source>
</evidence>
<keyword evidence="8" id="KW-0378">Hydrolase</keyword>
<dbReference type="InterPro" id="IPR027417">
    <property type="entry name" value="P-loop_NTPase"/>
</dbReference>
<evidence type="ECO:0000256" key="8">
    <source>
        <dbReference type="ARBA" id="ARBA00022801"/>
    </source>
</evidence>
<evidence type="ECO:0000256" key="1">
    <source>
        <dbReference type="ARBA" id="ARBA00001966"/>
    </source>
</evidence>
<evidence type="ECO:0000256" key="13">
    <source>
        <dbReference type="ARBA" id="ARBA00023125"/>
    </source>
</evidence>
<evidence type="ECO:0000313" key="26">
    <source>
        <dbReference type="Proteomes" id="UP000234254"/>
    </source>
</evidence>
<evidence type="ECO:0000256" key="3">
    <source>
        <dbReference type="ARBA" id="ARBA00008435"/>
    </source>
</evidence>
<comment type="subcellular location">
    <subcellularLocation>
        <location evidence="2">Nucleus</location>
    </subcellularLocation>
</comment>
<keyword evidence="15" id="KW-0539">Nucleus</keyword>
<evidence type="ECO:0000256" key="19">
    <source>
        <dbReference type="ARBA" id="ARBA00044998"/>
    </source>
</evidence>
<keyword evidence="13" id="KW-0238">DNA-binding</keyword>
<evidence type="ECO:0000256" key="16">
    <source>
        <dbReference type="ARBA" id="ARBA00023306"/>
    </source>
</evidence>
<evidence type="ECO:0000256" key="22">
    <source>
        <dbReference type="ARBA" id="ARBA00048954"/>
    </source>
</evidence>
<keyword evidence="7" id="KW-0547">Nucleotide-binding</keyword>
<comment type="similarity">
    <text evidence="3">Belongs to the DEAD box helicase family. DEAH subfamily. DDX11/CHL1 sub-subfamily.</text>
</comment>
<dbReference type="EC" id="5.6.2.3" evidence="18"/>
<comment type="cofactor">
    <cofactor evidence="1">
        <name>[4Fe-4S] cluster</name>
        <dbReference type="ChEBI" id="CHEBI:49883"/>
    </cofactor>
</comment>
<dbReference type="GeneID" id="36549711"/>
<evidence type="ECO:0000256" key="4">
    <source>
        <dbReference type="ARBA" id="ARBA00016387"/>
    </source>
</evidence>
<evidence type="ECO:0000256" key="11">
    <source>
        <dbReference type="ARBA" id="ARBA00023004"/>
    </source>
</evidence>
<dbReference type="GO" id="GO:0003677">
    <property type="term" value="F:DNA binding"/>
    <property type="evidence" value="ECO:0007669"/>
    <property type="project" value="UniProtKB-KW"/>
</dbReference>
<dbReference type="OrthoDB" id="267079at2759"/>
<feature type="compositionally biased region" description="Basic and acidic residues" evidence="23">
    <location>
        <begin position="105"/>
        <end position="117"/>
    </location>
</feature>
<dbReference type="Gene3D" id="3.40.50.300">
    <property type="entry name" value="P-loop containing nucleotide triphosphate hydrolases"/>
    <property type="match status" value="3"/>
</dbReference>
<evidence type="ECO:0000256" key="12">
    <source>
        <dbReference type="ARBA" id="ARBA00023014"/>
    </source>
</evidence>
<dbReference type="PANTHER" id="PTHR11472">
    <property type="entry name" value="DNA REPAIR DEAD HELICASE RAD3/XP-D SUBFAMILY MEMBER"/>
    <property type="match status" value="1"/>
</dbReference>
<dbReference type="GO" id="GO:0051536">
    <property type="term" value="F:iron-sulfur cluster binding"/>
    <property type="evidence" value="ECO:0007669"/>
    <property type="project" value="UniProtKB-KW"/>
</dbReference>
<dbReference type="AlphaFoldDB" id="A0A2I1DCV4"/>
<evidence type="ECO:0000259" key="24">
    <source>
        <dbReference type="PROSITE" id="PS51193"/>
    </source>
</evidence>
<dbReference type="InterPro" id="IPR006555">
    <property type="entry name" value="ATP-dep_Helicase_C"/>
</dbReference>
<keyword evidence="26" id="KW-1185">Reference proteome</keyword>
<dbReference type="EMBL" id="MSFM01000001">
    <property type="protein sequence ID" value="PKY07706.1"/>
    <property type="molecule type" value="Genomic_DNA"/>
</dbReference>
<keyword evidence="9 25" id="KW-0347">Helicase</keyword>
<dbReference type="PROSITE" id="PS00690">
    <property type="entry name" value="DEAH_ATP_HELICASE"/>
    <property type="match status" value="1"/>
</dbReference>
<evidence type="ECO:0000256" key="6">
    <source>
        <dbReference type="ARBA" id="ARBA00022723"/>
    </source>
</evidence>
<reference evidence="25" key="1">
    <citation type="submission" date="2016-12" db="EMBL/GenBank/DDBJ databases">
        <title>The genomes of Aspergillus section Nigri reveals drivers in fungal speciation.</title>
        <authorList>
            <consortium name="DOE Joint Genome Institute"/>
            <person name="Vesth T.C."/>
            <person name="Nybo J."/>
            <person name="Theobald S."/>
            <person name="Brandl J."/>
            <person name="Frisvad J.C."/>
            <person name="Nielsen K.F."/>
            <person name="Lyhne E.K."/>
            <person name="Kogle M.E."/>
            <person name="Kuo A."/>
            <person name="Riley R."/>
            <person name="Clum A."/>
            <person name="Nolan M."/>
            <person name="Lipzen A."/>
            <person name="Salamov A."/>
            <person name="Henrissat B."/>
            <person name="Wiebenga A."/>
            <person name="De vries R.P."/>
            <person name="Grigoriev I.V."/>
            <person name="Mortensen U.H."/>
            <person name="Andersen M.R."/>
            <person name="Baker S.E."/>
        </authorList>
    </citation>
    <scope>NUCLEOTIDE SEQUENCE</scope>
    <source>
        <strain evidence="25">IBT 28561</strain>
    </source>
</reference>
<dbReference type="Proteomes" id="UP000234254">
    <property type="component" value="Unassembled WGS sequence"/>
</dbReference>
<dbReference type="NCBIfam" id="TIGR00604">
    <property type="entry name" value="rad3"/>
    <property type="match status" value="1"/>
</dbReference>
<keyword evidence="11" id="KW-0408">Iron</keyword>
<evidence type="ECO:0000256" key="14">
    <source>
        <dbReference type="ARBA" id="ARBA00023235"/>
    </source>
</evidence>
<keyword evidence="10" id="KW-0067">ATP-binding</keyword>
<protein>
    <recommendedName>
        <fullName evidence="5">ATP-dependent DNA helicase CHL1</fullName>
        <ecNumber evidence="18">5.6.2.3</ecNumber>
    </recommendedName>
    <alternativeName>
        <fullName evidence="4">ATP-dependent DNA helicase chl1</fullName>
    </alternativeName>
    <alternativeName>
        <fullName evidence="17">Chromosome loss protein 1</fullName>
    </alternativeName>
    <alternativeName>
        <fullName evidence="19 20">DNA 5'-3' helicase CHL1</fullName>
    </alternativeName>
</protein>
<dbReference type="GO" id="GO:0005524">
    <property type="term" value="F:ATP binding"/>
    <property type="evidence" value="ECO:0007669"/>
    <property type="project" value="UniProtKB-KW"/>
</dbReference>
<dbReference type="FunFam" id="3.40.50.300:FF:002774">
    <property type="entry name" value="ATP-dependent DNA helicase chl1"/>
    <property type="match status" value="1"/>
</dbReference>
<evidence type="ECO:0000313" key="25">
    <source>
        <dbReference type="EMBL" id="PKY07706.1"/>
    </source>
</evidence>
<dbReference type="GO" id="GO:0046872">
    <property type="term" value="F:metal ion binding"/>
    <property type="evidence" value="ECO:0007669"/>
    <property type="project" value="UniProtKB-KW"/>
</dbReference>
<dbReference type="SMART" id="SM00491">
    <property type="entry name" value="HELICc2"/>
    <property type="match status" value="1"/>
</dbReference>
<feature type="region of interest" description="Disordered" evidence="23">
    <location>
        <begin position="105"/>
        <end position="175"/>
    </location>
</feature>
<dbReference type="RefSeq" id="XP_024696300.1">
    <property type="nucleotide sequence ID" value="XM_024842182.1"/>
</dbReference>
<evidence type="ECO:0000256" key="2">
    <source>
        <dbReference type="ARBA" id="ARBA00004123"/>
    </source>
</evidence>
<dbReference type="VEuPathDB" id="FungiDB:P168DRAFT_859"/>
<evidence type="ECO:0000256" key="10">
    <source>
        <dbReference type="ARBA" id="ARBA00022840"/>
    </source>
</evidence>
<dbReference type="GO" id="GO:0005634">
    <property type="term" value="C:nucleus"/>
    <property type="evidence" value="ECO:0007669"/>
    <property type="project" value="UniProtKB-SubCell"/>
</dbReference>
<keyword evidence="14" id="KW-0413">Isomerase</keyword>
<evidence type="ECO:0000256" key="20">
    <source>
        <dbReference type="ARBA" id="ARBA00045008"/>
    </source>
</evidence>
<keyword evidence="12" id="KW-0411">Iron-sulfur</keyword>
<organism evidence="25 26">
    <name type="scientific">Aspergillus campestris (strain IBT 28561)</name>
    <dbReference type="NCBI Taxonomy" id="1392248"/>
    <lineage>
        <taxon>Eukaryota</taxon>
        <taxon>Fungi</taxon>
        <taxon>Dikarya</taxon>
        <taxon>Ascomycota</taxon>
        <taxon>Pezizomycotina</taxon>
        <taxon>Eurotiomycetes</taxon>
        <taxon>Eurotiomycetidae</taxon>
        <taxon>Eurotiales</taxon>
        <taxon>Aspergillaceae</taxon>
        <taxon>Aspergillus</taxon>
        <taxon>Aspergillus subgen. Circumdati</taxon>
    </lineage>
</organism>
<evidence type="ECO:0000256" key="17">
    <source>
        <dbReference type="ARBA" id="ARBA00029709"/>
    </source>
</evidence>
<name>A0A2I1DCV4_ASPC2</name>
<comment type="catalytic activity">
    <reaction evidence="22">
        <text>ATP + H2O = ADP + phosphate + H(+)</text>
        <dbReference type="Rhea" id="RHEA:13065"/>
        <dbReference type="ChEBI" id="CHEBI:15377"/>
        <dbReference type="ChEBI" id="CHEBI:15378"/>
        <dbReference type="ChEBI" id="CHEBI:30616"/>
        <dbReference type="ChEBI" id="CHEBI:43474"/>
        <dbReference type="ChEBI" id="CHEBI:456216"/>
        <dbReference type="EC" id="5.6.2.3"/>
    </reaction>
</comment>
<dbReference type="InterPro" id="IPR002464">
    <property type="entry name" value="DNA/RNA_helicase_DEAH_CS"/>
</dbReference>
<dbReference type="SMART" id="SM00487">
    <property type="entry name" value="DEXDc"/>
    <property type="match status" value="1"/>
</dbReference>
<evidence type="ECO:0000256" key="7">
    <source>
        <dbReference type="ARBA" id="ARBA00022741"/>
    </source>
</evidence>
<evidence type="ECO:0000256" key="18">
    <source>
        <dbReference type="ARBA" id="ARBA00044969"/>
    </source>
</evidence>
<dbReference type="InterPro" id="IPR013020">
    <property type="entry name" value="Rad3/Chl1-like"/>
</dbReference>
<dbReference type="InterPro" id="IPR045028">
    <property type="entry name" value="DinG/Rad3-like"/>
</dbReference>